<dbReference type="EMBL" id="CAAE01020969">
    <property type="protein sequence ID" value="CAG14187.1"/>
    <property type="molecule type" value="Genomic_DNA"/>
</dbReference>
<keyword evidence="5" id="KW-0802">TPR repeat</keyword>
<name>Q4RBP6_TETNG</name>
<dbReference type="Gene3D" id="3.10.50.40">
    <property type="match status" value="1"/>
</dbReference>
<gene>
    <name evidence="7" type="ORF">GSTENG00038179001</name>
</gene>
<dbReference type="PANTHER" id="PTHR11242:SF3">
    <property type="entry name" value="AH RECEPTOR-INTERACTING PROTEIN"/>
    <property type="match status" value="1"/>
</dbReference>
<dbReference type="AlphaFoldDB" id="Q4RBP6"/>
<dbReference type="SUPFAM" id="SSF54534">
    <property type="entry name" value="FKBP-like"/>
    <property type="match status" value="1"/>
</dbReference>
<reference evidence="7" key="1">
    <citation type="journal article" date="2004" name="Nature">
        <title>Genome duplication in the teleost fish Tetraodon nigroviridis reveals the early vertebrate proto-karyotype.</title>
        <authorList>
            <person name="Jaillon O."/>
            <person name="Aury J.-M."/>
            <person name="Brunet F."/>
            <person name="Petit J.-L."/>
            <person name="Stange-Thomann N."/>
            <person name="Mauceli E."/>
            <person name="Bouneau L."/>
            <person name="Fischer C."/>
            <person name="Ozouf-Costaz C."/>
            <person name="Bernot A."/>
            <person name="Nicaud S."/>
            <person name="Jaffe D."/>
            <person name="Fisher S."/>
            <person name="Lutfalla G."/>
            <person name="Dossat C."/>
            <person name="Segurens B."/>
            <person name="Dasilva C."/>
            <person name="Salanoubat M."/>
            <person name="Levy M."/>
            <person name="Boudet N."/>
            <person name="Castellano S."/>
            <person name="Anthouard V."/>
            <person name="Jubin C."/>
            <person name="Castelli V."/>
            <person name="Katinka M."/>
            <person name="Vacherie B."/>
            <person name="Biemont C."/>
            <person name="Skalli Z."/>
            <person name="Cattolico L."/>
            <person name="Poulain J."/>
            <person name="De Berardinis V."/>
            <person name="Cruaud C."/>
            <person name="Duprat S."/>
            <person name="Brottier P."/>
            <person name="Coutanceau J.-P."/>
            <person name="Gouzy J."/>
            <person name="Parra G."/>
            <person name="Lardier G."/>
            <person name="Chapple C."/>
            <person name="McKernan K.J."/>
            <person name="McEwan P."/>
            <person name="Bosak S."/>
            <person name="Kellis M."/>
            <person name="Volff J.-N."/>
            <person name="Guigo R."/>
            <person name="Zody M.C."/>
            <person name="Mesirov J."/>
            <person name="Lindblad-Toh K."/>
            <person name="Birren B."/>
            <person name="Nusbaum C."/>
            <person name="Kahn D."/>
            <person name="Robinson-Rechavi M."/>
            <person name="Laudet V."/>
            <person name="Schachter V."/>
            <person name="Quetier F."/>
            <person name="Saurin W."/>
            <person name="Scarpelli C."/>
            <person name="Wincker P."/>
            <person name="Lander E.S."/>
            <person name="Weissenbach J."/>
            <person name="Roest Crollius H."/>
        </authorList>
    </citation>
    <scope>NUCLEOTIDE SEQUENCE [LARGE SCALE GENOMIC DNA]</scope>
</reference>
<dbReference type="KEGG" id="tng:GSTEN00038179G001"/>
<dbReference type="InterPro" id="IPR056277">
    <property type="entry name" value="PPIase_AIP"/>
</dbReference>
<keyword evidence="2" id="KW-0963">Cytoplasm</keyword>
<comment type="caution">
    <text evidence="7">The sequence shown here is derived from an EMBL/GenBank/DDBJ whole genome shotgun (WGS) entry which is preliminary data.</text>
</comment>
<dbReference type="Pfam" id="PF23322">
    <property type="entry name" value="PPIase_AIP"/>
    <property type="match status" value="1"/>
</dbReference>
<sequence length="107" mass="11876">VVFHYRTSCCDGKVLDDSRIMGAHSKPMELILGKKFKLAVWERVVITMRPGEVSEFTCDTKHTALYPLVSQSLRNISAGKDPPGRAEALLWHCTDPFSSLSWAQGPG</sequence>
<dbReference type="GO" id="GO:0003755">
    <property type="term" value="F:peptidyl-prolyl cis-trans isomerase activity"/>
    <property type="evidence" value="ECO:0007669"/>
    <property type="project" value="InterPro"/>
</dbReference>
<evidence type="ECO:0000256" key="1">
    <source>
        <dbReference type="ARBA" id="ARBA00004496"/>
    </source>
</evidence>
<proteinExistence type="predicted"/>
<feature type="non-terminal residue" evidence="7">
    <location>
        <position position="107"/>
    </location>
</feature>
<accession>Q4RBP6</accession>
<reference evidence="7" key="2">
    <citation type="submission" date="2004-02" db="EMBL/GenBank/DDBJ databases">
        <authorList>
            <consortium name="Genoscope"/>
            <consortium name="Whitehead Institute Centre for Genome Research"/>
        </authorList>
    </citation>
    <scope>NUCLEOTIDE SEQUENCE</scope>
</reference>
<protein>
    <submittedName>
        <fullName evidence="7">(spotted green pufferfish) hypothetical protein</fullName>
    </submittedName>
</protein>
<evidence type="ECO:0000313" key="7">
    <source>
        <dbReference type="EMBL" id="CAG14187.1"/>
    </source>
</evidence>
<organism evidence="7">
    <name type="scientific">Tetraodon nigroviridis</name>
    <name type="common">Spotted green pufferfish</name>
    <name type="synonym">Chelonodon nigroviridis</name>
    <dbReference type="NCBI Taxonomy" id="99883"/>
    <lineage>
        <taxon>Eukaryota</taxon>
        <taxon>Metazoa</taxon>
        <taxon>Chordata</taxon>
        <taxon>Craniata</taxon>
        <taxon>Vertebrata</taxon>
        <taxon>Euteleostomi</taxon>
        <taxon>Actinopterygii</taxon>
        <taxon>Neopterygii</taxon>
        <taxon>Teleostei</taxon>
        <taxon>Neoteleostei</taxon>
        <taxon>Acanthomorphata</taxon>
        <taxon>Eupercaria</taxon>
        <taxon>Tetraodontiformes</taxon>
        <taxon>Tetradontoidea</taxon>
        <taxon>Tetraodontidae</taxon>
        <taxon>Tetraodon</taxon>
    </lineage>
</organism>
<dbReference type="InterPro" id="IPR046357">
    <property type="entry name" value="PPIase_dom_sf"/>
</dbReference>
<keyword evidence="4" id="KW-0677">Repeat</keyword>
<evidence type="ECO:0000256" key="4">
    <source>
        <dbReference type="ARBA" id="ARBA00022737"/>
    </source>
</evidence>
<dbReference type="InterPro" id="IPR039663">
    <property type="entry name" value="AIP/AIPL1/TTC9"/>
</dbReference>
<feature type="domain" description="AIP/AIPL N-terminal FKBP-type PPIase" evidence="6">
    <location>
        <begin position="2"/>
        <end position="78"/>
    </location>
</feature>
<evidence type="ECO:0000256" key="5">
    <source>
        <dbReference type="ARBA" id="ARBA00022803"/>
    </source>
</evidence>
<keyword evidence="3" id="KW-0597">Phosphoprotein</keyword>
<dbReference type="OrthoDB" id="5829758at2759"/>
<evidence type="ECO:0000256" key="3">
    <source>
        <dbReference type="ARBA" id="ARBA00022553"/>
    </source>
</evidence>
<dbReference type="GO" id="GO:0005737">
    <property type="term" value="C:cytoplasm"/>
    <property type="evidence" value="ECO:0007669"/>
    <property type="project" value="UniProtKB-SubCell"/>
</dbReference>
<evidence type="ECO:0000259" key="6">
    <source>
        <dbReference type="Pfam" id="PF23322"/>
    </source>
</evidence>
<comment type="subcellular location">
    <subcellularLocation>
        <location evidence="1">Cytoplasm</location>
    </subcellularLocation>
</comment>
<evidence type="ECO:0000256" key="2">
    <source>
        <dbReference type="ARBA" id="ARBA00022490"/>
    </source>
</evidence>
<dbReference type="PANTHER" id="PTHR11242">
    <property type="entry name" value="ARYL HYDROCARBON RECEPTOR INTERACTING PROTEIN RELATED"/>
    <property type="match status" value="1"/>
</dbReference>